<feature type="domain" description="UvrD-like helicase C-terminal" evidence="13">
    <location>
        <begin position="216"/>
        <end position="468"/>
    </location>
</feature>
<evidence type="ECO:0000259" key="12">
    <source>
        <dbReference type="PROSITE" id="PS51198"/>
    </source>
</evidence>
<proteinExistence type="inferred from homology"/>
<accession>A0A3G1KWA5</accession>
<dbReference type="InterPro" id="IPR013986">
    <property type="entry name" value="DExx_box_DNA_helicase_dom_sf"/>
</dbReference>
<evidence type="ECO:0000256" key="6">
    <source>
        <dbReference type="ARBA" id="ARBA00023125"/>
    </source>
</evidence>
<evidence type="ECO:0000313" key="15">
    <source>
        <dbReference type="Proteomes" id="UP000323521"/>
    </source>
</evidence>
<dbReference type="PANTHER" id="PTHR11070:SF2">
    <property type="entry name" value="ATP-DEPENDENT DNA HELICASE SRS2"/>
    <property type="match status" value="1"/>
</dbReference>
<evidence type="ECO:0000256" key="10">
    <source>
        <dbReference type="ARBA" id="ARBA00048988"/>
    </source>
</evidence>
<feature type="domain" description="UvrD-like helicase ATP-binding" evidence="12">
    <location>
        <begin position="1"/>
        <end position="215"/>
    </location>
</feature>
<keyword evidence="3 11" id="KW-0378">Hydrolase</keyword>
<dbReference type="GO" id="GO:0005524">
    <property type="term" value="F:ATP binding"/>
    <property type="evidence" value="ECO:0007669"/>
    <property type="project" value="UniProtKB-UniRule"/>
</dbReference>
<evidence type="ECO:0000313" key="14">
    <source>
        <dbReference type="EMBL" id="ATW26649.1"/>
    </source>
</evidence>
<dbReference type="Proteomes" id="UP000323521">
    <property type="component" value="Chromosome"/>
</dbReference>
<comment type="caution">
    <text evidence="11">Lacks conserved residue(s) required for the propagation of feature annotation.</text>
</comment>
<dbReference type="Gene3D" id="1.10.486.10">
    <property type="entry name" value="PCRA, domain 4"/>
    <property type="match status" value="1"/>
</dbReference>
<reference evidence="14 15" key="1">
    <citation type="submission" date="2016-10" db="EMBL/GenBank/DDBJ databases">
        <title>Complete Genome Sequence of Peptococcaceae strain DCMF.</title>
        <authorList>
            <person name="Edwards R.J."/>
            <person name="Holland S.I."/>
            <person name="Deshpande N.P."/>
            <person name="Wong Y.K."/>
            <person name="Ertan H."/>
            <person name="Manefield M."/>
            <person name="Russell T.L."/>
            <person name="Lee M.J."/>
        </authorList>
    </citation>
    <scope>NUCLEOTIDE SEQUENCE [LARGE SCALE GENOMIC DNA]</scope>
    <source>
        <strain evidence="14 15">DCMF</strain>
    </source>
</reference>
<dbReference type="InterPro" id="IPR014017">
    <property type="entry name" value="DNA_helicase_UvrD-like_C"/>
</dbReference>
<keyword evidence="6" id="KW-0238">DNA-binding</keyword>
<evidence type="ECO:0000256" key="2">
    <source>
        <dbReference type="ARBA" id="ARBA00022741"/>
    </source>
</evidence>
<gene>
    <name evidence="14" type="ORF">DCMF_19510</name>
</gene>
<dbReference type="CDD" id="cd17932">
    <property type="entry name" value="DEXQc_UvrD"/>
    <property type="match status" value="1"/>
</dbReference>
<dbReference type="PROSITE" id="PS51217">
    <property type="entry name" value="UVRD_HELICASE_CTER"/>
    <property type="match status" value="1"/>
</dbReference>
<dbReference type="SUPFAM" id="SSF52540">
    <property type="entry name" value="P-loop containing nucleoside triphosphate hydrolases"/>
    <property type="match status" value="1"/>
</dbReference>
<dbReference type="InterPro" id="IPR000212">
    <property type="entry name" value="DNA_helicase_UvrD/REP"/>
</dbReference>
<sequence>MAVTFTNRAAGEMRERIKNNVGEKVYVATLHSFAAQVLRNYPPPGFTADFRIIDESHQYALVNQIKKELNQQDHPAYIIEKLTLACNLRSREILEELHLQDFYRQYCAYKRQNNALDYDDLLLWCAFVFEKYGEALDHYRNRFSFLLVDEYQDINPVQHAILKSLARDRGNIVAVGDFDQAIYGFRGADVNIMLNFQRDFPNCKTYFLEQNYRSTQEIVAAANRLIRNNQNRREKPLWTAREAGNPIMVLSFANAEEEACQVVDVIREGVQGGKKYGDFAVLYRINILSRVYEEVFSSLGIPYQVFGGPGFFQRNEIQNILSFYRLCQNPEDQRALAKAASLVAMIHGDDPKKAGLVMGKAGRKPDPVWADQSLHALRPVLEKLRQLNNLEEIYDLVLDHTGYLDYLKQNRSTEGLRRLENVEELRSTLVQFGQTGKSLDDFLLLVDQVHAEKSLDTVKLMTSHAAKGMEFDTVFIVEAEEGMFPHYNAETEAQQEEERRLFYVSLTRAKNNLFILHTRTRISKGKTIRVTPSPFIQELDLSGPGQEQKKKPGKRLFAHQNPFDAAAPQLRKDDVCAGLLVHHAFFGKGVITEIRELPHYTELTVAFRDETRKIILEYAPLTCYQDPDFI</sequence>
<comment type="catalytic activity">
    <reaction evidence="10">
        <text>ATP + H2O = ADP + phosphate + H(+)</text>
        <dbReference type="Rhea" id="RHEA:13065"/>
        <dbReference type="ChEBI" id="CHEBI:15377"/>
        <dbReference type="ChEBI" id="CHEBI:15378"/>
        <dbReference type="ChEBI" id="CHEBI:30616"/>
        <dbReference type="ChEBI" id="CHEBI:43474"/>
        <dbReference type="ChEBI" id="CHEBI:456216"/>
        <dbReference type="EC" id="5.6.2.4"/>
    </reaction>
</comment>
<evidence type="ECO:0000259" key="13">
    <source>
        <dbReference type="PROSITE" id="PS51217"/>
    </source>
</evidence>
<dbReference type="Pfam" id="PF00580">
    <property type="entry name" value="UvrD-helicase"/>
    <property type="match status" value="1"/>
</dbReference>
<dbReference type="KEGG" id="fwa:DCMF_19510"/>
<evidence type="ECO:0000256" key="4">
    <source>
        <dbReference type="ARBA" id="ARBA00022806"/>
    </source>
</evidence>
<dbReference type="PROSITE" id="PS51198">
    <property type="entry name" value="UVRD_HELICASE_ATP_BIND"/>
    <property type="match status" value="1"/>
</dbReference>
<evidence type="ECO:0000256" key="9">
    <source>
        <dbReference type="ARBA" id="ARBA00034808"/>
    </source>
</evidence>
<dbReference type="AlphaFoldDB" id="A0A3G1KWA5"/>
<evidence type="ECO:0000256" key="11">
    <source>
        <dbReference type="PROSITE-ProRule" id="PRU00560"/>
    </source>
</evidence>
<comment type="similarity">
    <text evidence="1">Belongs to the helicase family. UvrD subfamily.</text>
</comment>
<comment type="catalytic activity">
    <reaction evidence="8">
        <text>Couples ATP hydrolysis with the unwinding of duplex DNA by translocating in the 3'-5' direction.</text>
        <dbReference type="EC" id="5.6.2.4"/>
    </reaction>
</comment>
<keyword evidence="4 11" id="KW-0347">Helicase</keyword>
<dbReference type="EMBL" id="CP017634">
    <property type="protein sequence ID" value="ATW26649.1"/>
    <property type="molecule type" value="Genomic_DNA"/>
</dbReference>
<dbReference type="Gene3D" id="3.40.50.300">
    <property type="entry name" value="P-loop containing nucleotide triphosphate hydrolases"/>
    <property type="match status" value="2"/>
</dbReference>
<keyword evidence="2 11" id="KW-0547">Nucleotide-binding</keyword>
<organism evidence="14 15">
    <name type="scientific">Formimonas warabiya</name>
    <dbReference type="NCBI Taxonomy" id="1761012"/>
    <lineage>
        <taxon>Bacteria</taxon>
        <taxon>Bacillati</taxon>
        <taxon>Bacillota</taxon>
        <taxon>Clostridia</taxon>
        <taxon>Eubacteriales</taxon>
        <taxon>Peptococcaceae</taxon>
        <taxon>Candidatus Formimonas</taxon>
    </lineage>
</organism>
<keyword evidence="7" id="KW-0413">Isomerase</keyword>
<dbReference type="GO" id="GO:0016887">
    <property type="term" value="F:ATP hydrolysis activity"/>
    <property type="evidence" value="ECO:0007669"/>
    <property type="project" value="RHEA"/>
</dbReference>
<evidence type="ECO:0000256" key="8">
    <source>
        <dbReference type="ARBA" id="ARBA00034617"/>
    </source>
</evidence>
<evidence type="ECO:0000256" key="5">
    <source>
        <dbReference type="ARBA" id="ARBA00022840"/>
    </source>
</evidence>
<dbReference type="Gene3D" id="1.10.10.160">
    <property type="match status" value="1"/>
</dbReference>
<dbReference type="EC" id="5.6.2.4" evidence="9"/>
<protein>
    <recommendedName>
        <fullName evidence="9">DNA 3'-5' helicase</fullName>
        <ecNumber evidence="9">5.6.2.4</ecNumber>
    </recommendedName>
</protein>
<dbReference type="GO" id="GO:0043138">
    <property type="term" value="F:3'-5' DNA helicase activity"/>
    <property type="evidence" value="ECO:0007669"/>
    <property type="project" value="UniProtKB-EC"/>
</dbReference>
<dbReference type="InterPro" id="IPR027417">
    <property type="entry name" value="P-loop_NTPase"/>
</dbReference>
<keyword evidence="15" id="KW-1185">Reference proteome</keyword>
<dbReference type="InterPro" id="IPR014016">
    <property type="entry name" value="UvrD-like_ATP-bd"/>
</dbReference>
<evidence type="ECO:0000256" key="3">
    <source>
        <dbReference type="ARBA" id="ARBA00022801"/>
    </source>
</evidence>
<evidence type="ECO:0000256" key="7">
    <source>
        <dbReference type="ARBA" id="ARBA00023235"/>
    </source>
</evidence>
<name>A0A3G1KWA5_FORW1</name>
<dbReference type="GO" id="GO:0000725">
    <property type="term" value="P:recombinational repair"/>
    <property type="evidence" value="ECO:0007669"/>
    <property type="project" value="TreeGrafter"/>
</dbReference>
<dbReference type="PANTHER" id="PTHR11070">
    <property type="entry name" value="UVRD / RECB / PCRA DNA HELICASE FAMILY MEMBER"/>
    <property type="match status" value="1"/>
</dbReference>
<evidence type="ECO:0000256" key="1">
    <source>
        <dbReference type="ARBA" id="ARBA00009922"/>
    </source>
</evidence>
<keyword evidence="5 11" id="KW-0067">ATP-binding</keyword>
<dbReference type="Pfam" id="PF13361">
    <property type="entry name" value="UvrD_C"/>
    <property type="match status" value="2"/>
</dbReference>
<dbReference type="GO" id="GO:0003677">
    <property type="term" value="F:DNA binding"/>
    <property type="evidence" value="ECO:0007669"/>
    <property type="project" value="UniProtKB-KW"/>
</dbReference>